<dbReference type="AlphaFoldDB" id="A0A6C0BGY9"/>
<name>A0A6C0BGY9_9ZZZZ</name>
<dbReference type="EMBL" id="MN739157">
    <property type="protein sequence ID" value="QHS91272.1"/>
    <property type="molecule type" value="Genomic_DNA"/>
</dbReference>
<protein>
    <submittedName>
        <fullName evidence="1">Uncharacterized protein</fullName>
    </submittedName>
</protein>
<reference evidence="1" key="1">
    <citation type="journal article" date="2020" name="Nature">
        <title>Giant virus diversity and host interactions through global metagenomics.</title>
        <authorList>
            <person name="Schulz F."/>
            <person name="Roux S."/>
            <person name="Paez-Espino D."/>
            <person name="Jungbluth S."/>
            <person name="Walsh D.A."/>
            <person name="Denef V.J."/>
            <person name="McMahon K.D."/>
            <person name="Konstantinidis K.T."/>
            <person name="Eloe-Fadrosh E.A."/>
            <person name="Kyrpides N.C."/>
            <person name="Woyke T."/>
        </authorList>
    </citation>
    <scope>NUCLEOTIDE SEQUENCE</scope>
    <source>
        <strain evidence="1">GVMAG-M-3300013004-44</strain>
    </source>
</reference>
<evidence type="ECO:0000313" key="1">
    <source>
        <dbReference type="EMBL" id="QHS91272.1"/>
    </source>
</evidence>
<accession>A0A6C0BGY9</accession>
<proteinExistence type="predicted"/>
<organism evidence="1">
    <name type="scientific">viral metagenome</name>
    <dbReference type="NCBI Taxonomy" id="1070528"/>
    <lineage>
        <taxon>unclassified sequences</taxon>
        <taxon>metagenomes</taxon>
        <taxon>organismal metagenomes</taxon>
    </lineage>
</organism>
<sequence length="88" mass="10950">MTTWACSIRQADYFGLLEDPRDKIDYSTRHITLQRIFKVRRRHYVDDALDMYVEWHATQVFHRMNRWVRMMRFMDEKEELFTSLDIDT</sequence>